<evidence type="ECO:0000313" key="1">
    <source>
        <dbReference type="EMBL" id="GAU45412.1"/>
    </source>
</evidence>
<dbReference type="EMBL" id="DF974121">
    <property type="protein sequence ID" value="GAU45412.1"/>
    <property type="molecule type" value="Genomic_DNA"/>
</dbReference>
<reference evidence="2" key="1">
    <citation type="journal article" date="2017" name="Front. Plant Sci.">
        <title>Climate Clever Clovers: New Paradigm to Reduce the Environmental Footprint of Ruminants by Breeding Low Methanogenic Forages Utilizing Haplotype Variation.</title>
        <authorList>
            <person name="Kaur P."/>
            <person name="Appels R."/>
            <person name="Bayer P.E."/>
            <person name="Keeble-Gagnere G."/>
            <person name="Wang J."/>
            <person name="Hirakawa H."/>
            <person name="Shirasawa K."/>
            <person name="Vercoe P."/>
            <person name="Stefanova K."/>
            <person name="Durmic Z."/>
            <person name="Nichols P."/>
            <person name="Revell C."/>
            <person name="Isobe S.N."/>
            <person name="Edwards D."/>
            <person name="Erskine W."/>
        </authorList>
    </citation>
    <scope>NUCLEOTIDE SEQUENCE [LARGE SCALE GENOMIC DNA]</scope>
    <source>
        <strain evidence="2">cv. Daliak</strain>
    </source>
</reference>
<keyword evidence="2" id="KW-1185">Reference proteome</keyword>
<sequence>MGPTTEIELGITHTCVAEWHEEKNKASTTIKTIDYDDPYMFVRVSSSNIVVNNMTSSNCQRIEGSEEHWIKEGENVIGEKSTEMSMAKPVETSAQSKMAMATPRPTETMALIVVGSSPIDFIKNIILSTCKKLKCTEGKIKDSNSVQTNDNLQQDKDVRCSTSTTSKVNDCRNTSKKTTENDLKKTTIEEASTSISRRRRVEVASSSVGFIKNIISSTCERTDGFEGKIEDTNAAQPNDNLQQDQDVPELYRFMGLFICKERNGVRSLGTVFNYYLERNLLKV</sequence>
<name>A0A2Z6P965_TRISU</name>
<dbReference type="Proteomes" id="UP000242715">
    <property type="component" value="Unassembled WGS sequence"/>
</dbReference>
<dbReference type="OrthoDB" id="1435609at2759"/>
<evidence type="ECO:0000313" key="2">
    <source>
        <dbReference type="Proteomes" id="UP000242715"/>
    </source>
</evidence>
<proteinExistence type="predicted"/>
<organism evidence="1 2">
    <name type="scientific">Trifolium subterraneum</name>
    <name type="common">Subterranean clover</name>
    <dbReference type="NCBI Taxonomy" id="3900"/>
    <lineage>
        <taxon>Eukaryota</taxon>
        <taxon>Viridiplantae</taxon>
        <taxon>Streptophyta</taxon>
        <taxon>Embryophyta</taxon>
        <taxon>Tracheophyta</taxon>
        <taxon>Spermatophyta</taxon>
        <taxon>Magnoliopsida</taxon>
        <taxon>eudicotyledons</taxon>
        <taxon>Gunneridae</taxon>
        <taxon>Pentapetalae</taxon>
        <taxon>rosids</taxon>
        <taxon>fabids</taxon>
        <taxon>Fabales</taxon>
        <taxon>Fabaceae</taxon>
        <taxon>Papilionoideae</taxon>
        <taxon>50 kb inversion clade</taxon>
        <taxon>NPAAA clade</taxon>
        <taxon>Hologalegina</taxon>
        <taxon>IRL clade</taxon>
        <taxon>Trifolieae</taxon>
        <taxon>Trifolium</taxon>
    </lineage>
</organism>
<accession>A0A2Z6P965</accession>
<gene>
    <name evidence="1" type="ORF">TSUD_243230</name>
</gene>
<protein>
    <submittedName>
        <fullName evidence="1">Uncharacterized protein</fullName>
    </submittedName>
</protein>
<dbReference type="AlphaFoldDB" id="A0A2Z6P965"/>